<feature type="transmembrane region" description="Helical" evidence="1">
    <location>
        <begin position="131"/>
        <end position="151"/>
    </location>
</feature>
<name>A0AAE3W4I3_9ACTN</name>
<evidence type="ECO:0000313" key="2">
    <source>
        <dbReference type="EMBL" id="MDQ0369309.1"/>
    </source>
</evidence>
<dbReference type="RefSeq" id="WP_307244433.1">
    <property type="nucleotide sequence ID" value="NZ_JAUSUZ010000001.1"/>
</dbReference>
<proteinExistence type="predicted"/>
<keyword evidence="1" id="KW-1133">Transmembrane helix</keyword>
<organism evidence="2 3">
    <name type="scientific">Catenuloplanes indicus</name>
    <dbReference type="NCBI Taxonomy" id="137267"/>
    <lineage>
        <taxon>Bacteria</taxon>
        <taxon>Bacillati</taxon>
        <taxon>Actinomycetota</taxon>
        <taxon>Actinomycetes</taxon>
        <taxon>Micromonosporales</taxon>
        <taxon>Micromonosporaceae</taxon>
        <taxon>Catenuloplanes</taxon>
    </lineage>
</organism>
<evidence type="ECO:0000256" key="1">
    <source>
        <dbReference type="SAM" id="Phobius"/>
    </source>
</evidence>
<dbReference type="EMBL" id="JAUSUZ010000001">
    <property type="protein sequence ID" value="MDQ0369309.1"/>
    <property type="molecule type" value="Genomic_DNA"/>
</dbReference>
<evidence type="ECO:0008006" key="4">
    <source>
        <dbReference type="Google" id="ProtNLM"/>
    </source>
</evidence>
<keyword evidence="3" id="KW-1185">Reference proteome</keyword>
<evidence type="ECO:0000313" key="3">
    <source>
        <dbReference type="Proteomes" id="UP001240236"/>
    </source>
</evidence>
<keyword evidence="1" id="KW-0472">Membrane</keyword>
<comment type="caution">
    <text evidence="2">The sequence shown here is derived from an EMBL/GenBank/DDBJ whole genome shotgun (WGS) entry which is preliminary data.</text>
</comment>
<keyword evidence="1" id="KW-0812">Transmembrane</keyword>
<gene>
    <name evidence="2" type="ORF">J2S42_005978</name>
</gene>
<dbReference type="AlphaFoldDB" id="A0AAE3W4I3"/>
<sequence>MSANRRRPRGLHRNPFTPRDGFLAWANSPPVTGALCVLAALLCLTAASAAHRHAATLRERGIQARAEVLRAGDDRNALLRFTTTGGQQITAEVGTLGWNPAPVAGGTAKVVYDPLNPAFSIAEARSAPDPVVTWLLLGLAGFFTLLAPLSFTGRIRWRS</sequence>
<reference evidence="2 3" key="1">
    <citation type="submission" date="2023-07" db="EMBL/GenBank/DDBJ databases">
        <title>Sequencing the genomes of 1000 actinobacteria strains.</title>
        <authorList>
            <person name="Klenk H.-P."/>
        </authorList>
    </citation>
    <scope>NUCLEOTIDE SEQUENCE [LARGE SCALE GENOMIC DNA]</scope>
    <source>
        <strain evidence="2 3">DSM 44709</strain>
    </source>
</reference>
<protein>
    <recommendedName>
        <fullName evidence="4">DUF3592 domain-containing protein</fullName>
    </recommendedName>
</protein>
<dbReference type="Proteomes" id="UP001240236">
    <property type="component" value="Unassembled WGS sequence"/>
</dbReference>
<accession>A0AAE3W4I3</accession>